<dbReference type="AlphaFoldDB" id="A0A919RC43"/>
<evidence type="ECO:0000313" key="1">
    <source>
        <dbReference type="EMBL" id="GII82000.1"/>
    </source>
</evidence>
<accession>A0A919RC43</accession>
<evidence type="ECO:0000313" key="2">
    <source>
        <dbReference type="Proteomes" id="UP000655287"/>
    </source>
</evidence>
<dbReference type="EMBL" id="BOOU01000136">
    <property type="protein sequence ID" value="GII82000.1"/>
    <property type="molecule type" value="Genomic_DNA"/>
</dbReference>
<sequence>MILGDSAGFRSIETPLRKKFPDNIEVGVRLSNGAPFATSFVQGEVPKELARTGRVLDYDRESVSADEFVDQIQGEYC</sequence>
<reference evidence="1" key="1">
    <citation type="submission" date="2021-01" db="EMBL/GenBank/DDBJ databases">
        <title>Whole genome shotgun sequence of Sphaerisporangium rufum NBRC 109079.</title>
        <authorList>
            <person name="Komaki H."/>
            <person name="Tamura T."/>
        </authorList>
    </citation>
    <scope>NUCLEOTIDE SEQUENCE</scope>
    <source>
        <strain evidence="1">NBRC 109079</strain>
    </source>
</reference>
<proteinExistence type="predicted"/>
<dbReference type="Proteomes" id="UP000655287">
    <property type="component" value="Unassembled WGS sequence"/>
</dbReference>
<protein>
    <submittedName>
        <fullName evidence="1">Uncharacterized protein</fullName>
    </submittedName>
</protein>
<comment type="caution">
    <text evidence="1">The sequence shown here is derived from an EMBL/GenBank/DDBJ whole genome shotgun (WGS) entry which is preliminary data.</text>
</comment>
<keyword evidence="2" id="KW-1185">Reference proteome</keyword>
<organism evidence="1 2">
    <name type="scientific">Sphaerisporangium rufum</name>
    <dbReference type="NCBI Taxonomy" id="1381558"/>
    <lineage>
        <taxon>Bacteria</taxon>
        <taxon>Bacillati</taxon>
        <taxon>Actinomycetota</taxon>
        <taxon>Actinomycetes</taxon>
        <taxon>Streptosporangiales</taxon>
        <taxon>Streptosporangiaceae</taxon>
        <taxon>Sphaerisporangium</taxon>
    </lineage>
</organism>
<name>A0A919RC43_9ACTN</name>
<gene>
    <name evidence="1" type="ORF">Sru01_69820</name>
</gene>